<proteinExistence type="predicted"/>
<gene>
    <name evidence="10" type="ORF">EDD62_0381</name>
</gene>
<evidence type="ECO:0000313" key="11">
    <source>
        <dbReference type="Proteomes" id="UP000277108"/>
    </source>
</evidence>
<dbReference type="GO" id="GO:0000917">
    <property type="term" value="P:division septum assembly"/>
    <property type="evidence" value="ECO:0007669"/>
    <property type="project" value="UniProtKB-KW"/>
</dbReference>
<dbReference type="EMBL" id="RKRK01000002">
    <property type="protein sequence ID" value="RPF57748.1"/>
    <property type="molecule type" value="Genomic_DNA"/>
</dbReference>
<evidence type="ECO:0000256" key="1">
    <source>
        <dbReference type="ARBA" id="ARBA00004496"/>
    </source>
</evidence>
<dbReference type="GO" id="GO:0030428">
    <property type="term" value="C:cell septum"/>
    <property type="evidence" value="ECO:0007669"/>
    <property type="project" value="TreeGrafter"/>
</dbReference>
<evidence type="ECO:0000256" key="2">
    <source>
        <dbReference type="ARBA" id="ARBA00015195"/>
    </source>
</evidence>
<dbReference type="Gene3D" id="6.10.250.790">
    <property type="match status" value="1"/>
</dbReference>
<dbReference type="NCBIfam" id="NF010724">
    <property type="entry name" value="PRK14126.1"/>
    <property type="match status" value="1"/>
</dbReference>
<dbReference type="STRING" id="1849491.BVH56_05745"/>
<comment type="subcellular location">
    <subcellularLocation>
        <location evidence="1">Cytoplasm</location>
    </subcellularLocation>
</comment>
<evidence type="ECO:0000256" key="3">
    <source>
        <dbReference type="ARBA" id="ARBA00022490"/>
    </source>
</evidence>
<comment type="caution">
    <text evidence="10">The sequence shown here is derived from an EMBL/GenBank/DDBJ whole genome shotgun (WGS) entry which is preliminary data.</text>
</comment>
<accession>A0A3N5C615</accession>
<dbReference type="GO" id="GO:0032153">
    <property type="term" value="C:cell division site"/>
    <property type="evidence" value="ECO:0007669"/>
    <property type="project" value="TreeGrafter"/>
</dbReference>
<dbReference type="PANTHER" id="PTHR34981">
    <property type="entry name" value="CELL DIVISION PROTEIN ZAPA"/>
    <property type="match status" value="1"/>
</dbReference>
<name>A0A1Q1G255_9BACL</name>
<protein>
    <recommendedName>
        <fullName evidence="2">Cell division protein ZapA</fullName>
    </recommendedName>
    <alternativeName>
        <fullName evidence="9">Z ring-associated protein ZapA</fullName>
    </alternativeName>
</protein>
<dbReference type="PANTHER" id="PTHR34981:SF1">
    <property type="entry name" value="CELL DIVISION PROTEIN ZAPA"/>
    <property type="match status" value="1"/>
</dbReference>
<dbReference type="InterPro" id="IPR007838">
    <property type="entry name" value="Cell_div_ZapA-like"/>
</dbReference>
<keyword evidence="6" id="KW-0131">Cell cycle</keyword>
<dbReference type="RefSeq" id="WP_077140533.1">
    <property type="nucleotide sequence ID" value="NZ_CP019573.1"/>
</dbReference>
<dbReference type="SUPFAM" id="SSF102829">
    <property type="entry name" value="Cell division protein ZapA-like"/>
    <property type="match status" value="1"/>
</dbReference>
<reference evidence="10 11" key="1">
    <citation type="submission" date="2018-11" db="EMBL/GenBank/DDBJ databases">
        <title>Genomic Encyclopedia of Type Strains, Phase IV (KMG-IV): sequencing the most valuable type-strain genomes for metagenomic binning, comparative biology and taxonomic classification.</title>
        <authorList>
            <person name="Goeker M."/>
        </authorList>
    </citation>
    <scope>NUCLEOTIDE SEQUENCE [LARGE SCALE GENOMIC DNA]</scope>
    <source>
        <strain evidence="10 11">DSM 29158</strain>
    </source>
</reference>
<keyword evidence="11" id="KW-1185">Reference proteome</keyword>
<evidence type="ECO:0000313" key="10">
    <source>
        <dbReference type="EMBL" id="RPF57748.1"/>
    </source>
</evidence>
<dbReference type="InterPro" id="IPR053712">
    <property type="entry name" value="Bac_CellDiv_Activator"/>
</dbReference>
<keyword evidence="4 10" id="KW-0132">Cell division</keyword>
<keyword evidence="3" id="KW-0963">Cytoplasm</keyword>
<keyword evidence="5" id="KW-0717">Septation</keyword>
<dbReference type="Proteomes" id="UP000277108">
    <property type="component" value="Unassembled WGS sequence"/>
</dbReference>
<comment type="function">
    <text evidence="7">Activator of cell division through the inhibition of FtsZ GTPase activity, therefore promoting FtsZ assembly into bundles of protofilaments necessary for the formation of the division Z ring. It is recruited early at mid-cell but it is not essential for cell division.</text>
</comment>
<evidence type="ECO:0000256" key="6">
    <source>
        <dbReference type="ARBA" id="ARBA00023306"/>
    </source>
</evidence>
<dbReference type="GO" id="GO:0005829">
    <property type="term" value="C:cytosol"/>
    <property type="evidence" value="ECO:0007669"/>
    <property type="project" value="TreeGrafter"/>
</dbReference>
<dbReference type="InterPro" id="IPR036192">
    <property type="entry name" value="Cell_div_ZapA-like_sf"/>
</dbReference>
<dbReference type="Pfam" id="PF05164">
    <property type="entry name" value="ZapA"/>
    <property type="match status" value="1"/>
</dbReference>
<dbReference type="GO" id="GO:0043093">
    <property type="term" value="P:FtsZ-dependent cytokinesis"/>
    <property type="evidence" value="ECO:0007669"/>
    <property type="project" value="TreeGrafter"/>
</dbReference>
<dbReference type="OrthoDB" id="9808604at2"/>
<evidence type="ECO:0000256" key="8">
    <source>
        <dbReference type="ARBA" id="ARBA00026068"/>
    </source>
</evidence>
<sequence>MVDKRKIKVTINDQQYIIVSDDEPQHVRHVAQIVDDRFRDISNKTTGLDTNKKAILTAINIANDYVKLQEQYDALVESQGDGNA</sequence>
<comment type="subunit">
    <text evidence="8">Homodimer. Interacts with FtsZ.</text>
</comment>
<organism evidence="10 11">
    <name type="scientific">Abyssicoccus albus</name>
    <dbReference type="NCBI Taxonomy" id="1817405"/>
    <lineage>
        <taxon>Bacteria</taxon>
        <taxon>Bacillati</taxon>
        <taxon>Bacillota</taxon>
        <taxon>Bacilli</taxon>
        <taxon>Bacillales</taxon>
        <taxon>Abyssicoccaceae</taxon>
    </lineage>
</organism>
<dbReference type="AlphaFoldDB" id="A0A1Q1G255"/>
<accession>A0A1Q1G255</accession>
<evidence type="ECO:0000256" key="9">
    <source>
        <dbReference type="ARBA" id="ARBA00033158"/>
    </source>
</evidence>
<evidence type="ECO:0000256" key="7">
    <source>
        <dbReference type="ARBA" id="ARBA00024910"/>
    </source>
</evidence>
<evidence type="ECO:0000256" key="5">
    <source>
        <dbReference type="ARBA" id="ARBA00023210"/>
    </source>
</evidence>
<dbReference type="GO" id="GO:0000921">
    <property type="term" value="P:septin ring assembly"/>
    <property type="evidence" value="ECO:0007669"/>
    <property type="project" value="TreeGrafter"/>
</dbReference>
<evidence type="ECO:0000256" key="4">
    <source>
        <dbReference type="ARBA" id="ARBA00022618"/>
    </source>
</evidence>